<proteinExistence type="predicted"/>
<dbReference type="Gene3D" id="2.60.270.50">
    <property type="match status" value="1"/>
</dbReference>
<gene>
    <name evidence="3" type="primary">LOC103487248</name>
    <name evidence="1" type="synonym">103487248</name>
</gene>
<evidence type="ECO:0000313" key="2">
    <source>
        <dbReference type="Proteomes" id="UP001652600"/>
    </source>
</evidence>
<dbReference type="RefSeq" id="XP_008443732.1">
    <property type="nucleotide sequence ID" value="XM_008445510.2"/>
</dbReference>
<dbReference type="eggNOG" id="ENOG502S22X">
    <property type="taxonomic scope" value="Eukaryota"/>
</dbReference>
<accession>A0A1S3B9I3</accession>
<dbReference type="Gramene" id="MELO3C010083.2.1">
    <property type="protein sequence ID" value="MELO3C010083.2.1"/>
    <property type="gene ID" value="MELO3C010083.2"/>
</dbReference>
<reference evidence="1" key="1">
    <citation type="submission" date="2023-03" db="UniProtKB">
        <authorList>
            <consortium name="EnsemblPlants"/>
        </authorList>
    </citation>
    <scope>IDENTIFICATION</scope>
</reference>
<reference evidence="2" key="3">
    <citation type="submission" date="2025-05" db="UniProtKB">
        <authorList>
            <consortium name="RefSeq"/>
        </authorList>
    </citation>
    <scope>NUCLEOTIDE SEQUENCE [LARGE SCALE GENOMIC DNA]</scope>
</reference>
<dbReference type="PANTHER" id="PTHR36482">
    <property type="entry name" value="OSJNBA0024J22.15 PROTEIN"/>
    <property type="match status" value="1"/>
</dbReference>
<dbReference type="InterPro" id="IPR049065">
    <property type="entry name" value="Nakanori"/>
</dbReference>
<dbReference type="OrthoDB" id="2617878at2759"/>
<dbReference type="InterPro" id="IPR053085">
    <property type="entry name" value="Jasmonate-induced_protein"/>
</dbReference>
<dbReference type="Proteomes" id="UP001652600">
    <property type="component" value="Chromosome 2"/>
</dbReference>
<dbReference type="InParanoid" id="A0A1S3B9I3"/>
<name>A0A1S3B9I3_CUCME</name>
<protein>
    <submittedName>
        <fullName evidence="3">23 kDa jasmonate-induced protein-like</fullName>
    </submittedName>
</protein>
<evidence type="ECO:0000313" key="3">
    <source>
        <dbReference type="RefSeq" id="XP_008443732.1"/>
    </source>
</evidence>
<dbReference type="Pfam" id="PF21230">
    <property type="entry name" value="Nakanori"/>
    <property type="match status" value="1"/>
</dbReference>
<dbReference type="PANTHER" id="PTHR36482:SF5">
    <property type="entry name" value="23 KDA JASMONATE-INDUCED PROTEIN-LIKE"/>
    <property type="match status" value="1"/>
</dbReference>
<reference evidence="3" key="2">
    <citation type="submission" date="2025-04" db="UniProtKB">
        <authorList>
            <consortium name="RefSeq"/>
        </authorList>
    </citation>
    <scope>IDENTIFICATION</scope>
</reference>
<evidence type="ECO:0000313" key="1">
    <source>
        <dbReference type="EnsemblPlants" id="MELO3C010083.2.1"/>
    </source>
</evidence>
<dbReference type="GeneID" id="103487248"/>
<dbReference type="SMR" id="A0A1S3B9I3"/>
<keyword evidence="2" id="KW-1185">Reference proteome</keyword>
<sequence length="213" mass="24071">MADNVFGNPITNSTLQAMPEYEGKTITRRDRAYVAFNMKNAQNKDRSARDHVEKLREEWGHGVATLCLIYNATGDTITFVCEHSWHGHIGSGPYPSEIANGQWGAFLHVKTAVVPSGSAGACVYRGLNNYGEVCDWMVAWSNPYYRLFADNTAYTEIREKGHYEAHDHWEYIFDLLNNSSLIHSDEWNKCQSKVSTGNDTNPIFEGILTLSNR</sequence>
<organism evidence="2 3">
    <name type="scientific">Cucumis melo</name>
    <name type="common">Muskmelon</name>
    <dbReference type="NCBI Taxonomy" id="3656"/>
    <lineage>
        <taxon>Eukaryota</taxon>
        <taxon>Viridiplantae</taxon>
        <taxon>Streptophyta</taxon>
        <taxon>Embryophyta</taxon>
        <taxon>Tracheophyta</taxon>
        <taxon>Spermatophyta</taxon>
        <taxon>Magnoliopsida</taxon>
        <taxon>eudicotyledons</taxon>
        <taxon>Gunneridae</taxon>
        <taxon>Pentapetalae</taxon>
        <taxon>rosids</taxon>
        <taxon>fabids</taxon>
        <taxon>Cucurbitales</taxon>
        <taxon>Cucurbitaceae</taxon>
        <taxon>Benincaseae</taxon>
        <taxon>Cucumis</taxon>
    </lineage>
</organism>
<dbReference type="EnsemblPlants" id="MELO3C010083.2.1">
    <property type="protein sequence ID" value="MELO3C010083.2.1"/>
    <property type="gene ID" value="MELO3C010083.2"/>
</dbReference>
<dbReference type="AlphaFoldDB" id="A0A1S3B9I3"/>
<dbReference type="KEGG" id="cmo:103487248"/>